<proteinExistence type="predicted"/>
<keyword evidence="2" id="KW-1185">Reference proteome</keyword>
<dbReference type="EMBL" id="NBSK02000004">
    <property type="protein sequence ID" value="KAJ0211501.1"/>
    <property type="molecule type" value="Genomic_DNA"/>
</dbReference>
<protein>
    <submittedName>
        <fullName evidence="1">Uncharacterized protein</fullName>
    </submittedName>
</protein>
<accession>A0A9R1VS27</accession>
<gene>
    <name evidence="1" type="ORF">LSAT_V11C400221850</name>
</gene>
<organism evidence="1 2">
    <name type="scientific">Lactuca sativa</name>
    <name type="common">Garden lettuce</name>
    <dbReference type="NCBI Taxonomy" id="4236"/>
    <lineage>
        <taxon>Eukaryota</taxon>
        <taxon>Viridiplantae</taxon>
        <taxon>Streptophyta</taxon>
        <taxon>Embryophyta</taxon>
        <taxon>Tracheophyta</taxon>
        <taxon>Spermatophyta</taxon>
        <taxon>Magnoliopsida</taxon>
        <taxon>eudicotyledons</taxon>
        <taxon>Gunneridae</taxon>
        <taxon>Pentapetalae</taxon>
        <taxon>asterids</taxon>
        <taxon>campanulids</taxon>
        <taxon>Asterales</taxon>
        <taxon>Asteraceae</taxon>
        <taxon>Cichorioideae</taxon>
        <taxon>Cichorieae</taxon>
        <taxon>Lactucinae</taxon>
        <taxon>Lactuca</taxon>
    </lineage>
</organism>
<dbReference type="AlphaFoldDB" id="A0A9R1VS27"/>
<evidence type="ECO:0000313" key="1">
    <source>
        <dbReference type="EMBL" id="KAJ0211501.1"/>
    </source>
</evidence>
<name>A0A9R1VS27_LACSA</name>
<evidence type="ECO:0000313" key="2">
    <source>
        <dbReference type="Proteomes" id="UP000235145"/>
    </source>
</evidence>
<sequence>MASYGGGVWNKIVGSINELHERGIIPSNSLHKIVGDGVHTRFWKDAWCLDIPLMRRGIREGVESNQFDDLVELLSPIQLGVLHVKWIWDLDHSGGVESSGFPHVLRIMHGRTRRIRVGIGRSQCVPKARRTKQGGSGMINVSKWVRVQGIRLSQCIPRARSIEQGGSGLANVSRYTGWSGMIVHTGLRRDVTDSRVYIDLNIPASEMNLRIMERDLQSPRLGSNARAWNWRKSTKAFPDVMKLVIDIDENSKYSDFEMEVAKMFNCSLNFMSIKCFLPGNKKLSCRETDTTTGNEYGTKRETEKFKTSRYGYNNIKI</sequence>
<reference evidence="1 2" key="1">
    <citation type="journal article" date="2017" name="Nat. Commun.">
        <title>Genome assembly with in vitro proximity ligation data and whole-genome triplication in lettuce.</title>
        <authorList>
            <person name="Reyes-Chin-Wo S."/>
            <person name="Wang Z."/>
            <person name="Yang X."/>
            <person name="Kozik A."/>
            <person name="Arikit S."/>
            <person name="Song C."/>
            <person name="Xia L."/>
            <person name="Froenicke L."/>
            <person name="Lavelle D.O."/>
            <person name="Truco M.J."/>
            <person name="Xia R."/>
            <person name="Zhu S."/>
            <person name="Xu C."/>
            <person name="Xu H."/>
            <person name="Xu X."/>
            <person name="Cox K."/>
            <person name="Korf I."/>
            <person name="Meyers B.C."/>
            <person name="Michelmore R.W."/>
        </authorList>
    </citation>
    <scope>NUCLEOTIDE SEQUENCE [LARGE SCALE GENOMIC DNA]</scope>
    <source>
        <strain evidence="2">cv. Salinas</strain>
        <tissue evidence="1">Seedlings</tissue>
    </source>
</reference>
<dbReference type="Proteomes" id="UP000235145">
    <property type="component" value="Unassembled WGS sequence"/>
</dbReference>
<comment type="caution">
    <text evidence="1">The sequence shown here is derived from an EMBL/GenBank/DDBJ whole genome shotgun (WGS) entry which is preliminary data.</text>
</comment>